<gene>
    <name evidence="7" type="ORF">DWY20_13580</name>
</gene>
<comment type="similarity">
    <text evidence="2 6">Belongs to the FPP/GGPP synthase family.</text>
</comment>
<dbReference type="GeneID" id="79858006"/>
<dbReference type="Gene3D" id="1.10.600.10">
    <property type="entry name" value="Farnesyl Diphosphate Synthase"/>
    <property type="match status" value="1"/>
</dbReference>
<dbReference type="PROSITE" id="PS00723">
    <property type="entry name" value="POLYPRENYL_SYNTHASE_1"/>
    <property type="match status" value="1"/>
</dbReference>
<protein>
    <submittedName>
        <fullName evidence="7">Polyprenyl synthetase family protein</fullName>
    </submittedName>
</protein>
<evidence type="ECO:0000313" key="8">
    <source>
        <dbReference type="Proteomes" id="UP000285864"/>
    </source>
</evidence>
<dbReference type="AlphaFoldDB" id="A0A412G9K2"/>
<accession>A0A412G9K2</accession>
<dbReference type="SUPFAM" id="SSF48576">
    <property type="entry name" value="Terpenoid synthases"/>
    <property type="match status" value="1"/>
</dbReference>
<reference evidence="7 8" key="1">
    <citation type="submission" date="2018-08" db="EMBL/GenBank/DDBJ databases">
        <title>A genome reference for cultivated species of the human gut microbiota.</title>
        <authorList>
            <person name="Zou Y."/>
            <person name="Xue W."/>
            <person name="Luo G."/>
        </authorList>
    </citation>
    <scope>NUCLEOTIDE SEQUENCE [LARGE SCALE GENOMIC DNA]</scope>
    <source>
        <strain evidence="7 8">AF24-2</strain>
    </source>
</reference>
<proteinExistence type="inferred from homology"/>
<dbReference type="GO" id="GO:0004659">
    <property type="term" value="F:prenyltransferase activity"/>
    <property type="evidence" value="ECO:0007669"/>
    <property type="project" value="InterPro"/>
</dbReference>
<dbReference type="PROSITE" id="PS00444">
    <property type="entry name" value="POLYPRENYL_SYNTHASE_2"/>
    <property type="match status" value="1"/>
</dbReference>
<dbReference type="CDD" id="cd00685">
    <property type="entry name" value="Trans_IPPS_HT"/>
    <property type="match status" value="1"/>
</dbReference>
<evidence type="ECO:0000256" key="3">
    <source>
        <dbReference type="ARBA" id="ARBA00022679"/>
    </source>
</evidence>
<dbReference type="EMBL" id="QRUU01000088">
    <property type="protein sequence ID" value="RGR91012.1"/>
    <property type="molecule type" value="Genomic_DNA"/>
</dbReference>
<evidence type="ECO:0000256" key="5">
    <source>
        <dbReference type="ARBA" id="ARBA00022842"/>
    </source>
</evidence>
<comment type="cofactor">
    <cofactor evidence="1">
        <name>Mg(2+)</name>
        <dbReference type="ChEBI" id="CHEBI:18420"/>
    </cofactor>
</comment>
<dbReference type="GO" id="GO:0046872">
    <property type="term" value="F:metal ion binding"/>
    <property type="evidence" value="ECO:0007669"/>
    <property type="project" value="UniProtKB-KW"/>
</dbReference>
<dbReference type="InterPro" id="IPR008949">
    <property type="entry name" value="Isoprenoid_synthase_dom_sf"/>
</dbReference>
<organism evidence="7 8">
    <name type="scientific">Phocaeicola coprocola</name>
    <dbReference type="NCBI Taxonomy" id="310298"/>
    <lineage>
        <taxon>Bacteria</taxon>
        <taxon>Pseudomonadati</taxon>
        <taxon>Bacteroidota</taxon>
        <taxon>Bacteroidia</taxon>
        <taxon>Bacteroidales</taxon>
        <taxon>Bacteroidaceae</taxon>
        <taxon>Phocaeicola</taxon>
    </lineage>
</organism>
<sequence>MEQQTSKELLKQIHAYIESLPYSHEPKGLYDPIEYVLGLGGKRLRPVLMLLAYNLFKEDVQAIFSQAAAIETYHNFTLLHDDLMDKADMRRGKPTVHKKWDENTAILSGDAMLILSFQFMMQGCPVEYTHQVMDIFSRTALEVCDGQQWDMEFESREDVTVDEYMEMIRLKTSVLLAGALKIGAVLGGASEKDAQLLYDFGIQIGLAFQLQDDYLDVYGDPLVFGKNIGGDILCNKKTFMLITALEKSDDKTRASLQEWLKAEDYVPAQKIEAVTAIYNKVGLQNICRDKINEYYHEGMRLLKEVNVEEEYKKNLSDFVMSLMERNL</sequence>
<comment type="caution">
    <text evidence="7">The sequence shown here is derived from an EMBL/GenBank/DDBJ whole genome shotgun (WGS) entry which is preliminary data.</text>
</comment>
<evidence type="ECO:0000256" key="6">
    <source>
        <dbReference type="RuleBase" id="RU004466"/>
    </source>
</evidence>
<evidence type="ECO:0000313" key="7">
    <source>
        <dbReference type="EMBL" id="RGR91012.1"/>
    </source>
</evidence>
<dbReference type="RefSeq" id="WP_118485246.1">
    <property type="nucleotide sequence ID" value="NZ_CAUBXQ010000001.1"/>
</dbReference>
<evidence type="ECO:0000256" key="4">
    <source>
        <dbReference type="ARBA" id="ARBA00022723"/>
    </source>
</evidence>
<evidence type="ECO:0000256" key="1">
    <source>
        <dbReference type="ARBA" id="ARBA00001946"/>
    </source>
</evidence>
<dbReference type="PANTHER" id="PTHR12001:SF85">
    <property type="entry name" value="SHORT CHAIN ISOPRENYL DIPHOSPHATE SYNTHASE"/>
    <property type="match status" value="1"/>
</dbReference>
<dbReference type="SFLD" id="SFLDS00005">
    <property type="entry name" value="Isoprenoid_Synthase_Type_I"/>
    <property type="match status" value="1"/>
</dbReference>
<dbReference type="SFLD" id="SFLDG01017">
    <property type="entry name" value="Polyprenyl_Transferase_Like"/>
    <property type="match status" value="1"/>
</dbReference>
<dbReference type="Proteomes" id="UP000285864">
    <property type="component" value="Unassembled WGS sequence"/>
</dbReference>
<dbReference type="Pfam" id="PF00348">
    <property type="entry name" value="polyprenyl_synt"/>
    <property type="match status" value="1"/>
</dbReference>
<evidence type="ECO:0000256" key="2">
    <source>
        <dbReference type="ARBA" id="ARBA00006706"/>
    </source>
</evidence>
<keyword evidence="5" id="KW-0460">Magnesium</keyword>
<name>A0A412G9K2_9BACT</name>
<keyword evidence="4" id="KW-0479">Metal-binding</keyword>
<dbReference type="PANTHER" id="PTHR12001">
    <property type="entry name" value="GERANYLGERANYL PYROPHOSPHATE SYNTHASE"/>
    <property type="match status" value="1"/>
</dbReference>
<dbReference type="InterPro" id="IPR000092">
    <property type="entry name" value="Polyprenyl_synt"/>
</dbReference>
<dbReference type="GO" id="GO:0008299">
    <property type="term" value="P:isoprenoid biosynthetic process"/>
    <property type="evidence" value="ECO:0007669"/>
    <property type="project" value="InterPro"/>
</dbReference>
<keyword evidence="8" id="KW-1185">Reference proteome</keyword>
<dbReference type="InterPro" id="IPR033749">
    <property type="entry name" value="Polyprenyl_synt_CS"/>
</dbReference>
<keyword evidence="3 6" id="KW-0808">Transferase</keyword>